<gene>
    <name evidence="2" type="ORF">CBZ_24950</name>
</gene>
<evidence type="ECO:0000256" key="1">
    <source>
        <dbReference type="SAM" id="MobiDB-lite"/>
    </source>
</evidence>
<organism evidence="2 3">
    <name type="scientific">Cellulomonas biazotea</name>
    <dbReference type="NCBI Taxonomy" id="1709"/>
    <lineage>
        <taxon>Bacteria</taxon>
        <taxon>Bacillati</taxon>
        <taxon>Actinomycetota</taxon>
        <taxon>Actinomycetes</taxon>
        <taxon>Micrococcales</taxon>
        <taxon>Cellulomonadaceae</taxon>
        <taxon>Cellulomonas</taxon>
    </lineage>
</organism>
<feature type="compositionally biased region" description="Gly residues" evidence="1">
    <location>
        <begin position="184"/>
        <end position="193"/>
    </location>
</feature>
<evidence type="ECO:0000313" key="3">
    <source>
        <dbReference type="Proteomes" id="UP000289954"/>
    </source>
</evidence>
<accession>A0A402DTG1</accession>
<reference evidence="2 3" key="1">
    <citation type="submission" date="2019-01" db="EMBL/GenBank/DDBJ databases">
        <title>Draft genome sequence of Cellulomonas takizawaensis strain TKZ-21.</title>
        <authorList>
            <person name="Yamamura H."/>
            <person name="Hayashi T."/>
            <person name="Hamada M."/>
            <person name="Serisawa Y."/>
            <person name="Matsuyama K."/>
            <person name="Nakagawa Y."/>
            <person name="Otoguro M."/>
            <person name="Yanagida F."/>
            <person name="Hayakawa M."/>
        </authorList>
    </citation>
    <scope>NUCLEOTIDE SEQUENCE [LARGE SCALE GENOMIC DNA]</scope>
    <source>
        <strain evidence="2 3">NBRC12680</strain>
    </source>
</reference>
<feature type="region of interest" description="Disordered" evidence="1">
    <location>
        <begin position="150"/>
        <end position="193"/>
    </location>
</feature>
<evidence type="ECO:0000313" key="2">
    <source>
        <dbReference type="EMBL" id="GCE77439.1"/>
    </source>
</evidence>
<sequence length="193" mass="18710">MTLAACSVEVVQDDPEGSDAGTSDGDTAGGDPTSQGIEAADDTAPPRRTVGRDDAGAAMLDRATLGSRATQHLTCDGGDLRVENAAVAVVVGDACGTLTVDGAGALVVAGDVERLAVSASSVRVVVASVSSVDLDAADVRVAWEDGDPAVRDGGAGNAYGPVGTVELGLPEPGVPDPGTDPAAGGAGTAGSDR</sequence>
<keyword evidence="3" id="KW-1185">Reference proteome</keyword>
<dbReference type="AlphaFoldDB" id="A0A402DTG1"/>
<protein>
    <recommendedName>
        <fullName evidence="4">DUF3060 domain-containing protein</fullName>
    </recommendedName>
</protein>
<comment type="caution">
    <text evidence="2">The sequence shown here is derived from an EMBL/GenBank/DDBJ whole genome shotgun (WGS) entry which is preliminary data.</text>
</comment>
<proteinExistence type="predicted"/>
<evidence type="ECO:0008006" key="4">
    <source>
        <dbReference type="Google" id="ProtNLM"/>
    </source>
</evidence>
<dbReference type="Proteomes" id="UP000289954">
    <property type="component" value="Unassembled WGS sequence"/>
</dbReference>
<feature type="region of interest" description="Disordered" evidence="1">
    <location>
        <begin position="1"/>
        <end position="52"/>
    </location>
</feature>
<dbReference type="EMBL" id="BIMR01000209">
    <property type="protein sequence ID" value="GCE77439.1"/>
    <property type="molecule type" value="Genomic_DNA"/>
</dbReference>
<name>A0A402DTG1_9CELL</name>
<feature type="compositionally biased region" description="Low complexity" evidence="1">
    <location>
        <begin position="18"/>
        <end position="31"/>
    </location>
</feature>